<reference evidence="1 2" key="1">
    <citation type="journal article" date="1997" name="J. Bacteriol.">
        <title>Complete genome sequence of Methanobacterium thermoautotrophicum deltaH: functional analysis and comparative genomics.</title>
        <authorList>
            <person name="Smith D.R."/>
            <person name="Doucette-Stamm L.A."/>
            <person name="Deloughery C."/>
            <person name="Lee H.-M."/>
            <person name="Dubois J."/>
            <person name="Aldredge T."/>
            <person name="Bashirzadeh R."/>
            <person name="Blakely D."/>
            <person name="Cook R."/>
            <person name="Gilbert K."/>
            <person name="Harrison D."/>
            <person name="Hoang L."/>
            <person name="Keagle P."/>
            <person name="Lumm W."/>
            <person name="Pothier B."/>
            <person name="Qiu D."/>
            <person name="Spadafora R."/>
            <person name="Vicare R."/>
            <person name="Wang Y."/>
            <person name="Wierzbowski J."/>
            <person name="Gibson R."/>
            <person name="Jiwani N."/>
            <person name="Caruso A."/>
            <person name="Bush D."/>
            <person name="Safer H."/>
            <person name="Patwell D."/>
            <person name="Prabhakar S."/>
            <person name="McDougall S."/>
            <person name="Shimer G."/>
            <person name="Goyal A."/>
            <person name="Pietrovski S."/>
            <person name="Church G.M."/>
            <person name="Daniels C.J."/>
            <person name="Mao J.-i."/>
            <person name="Rice P."/>
            <person name="Nolling J."/>
            <person name="Reeve J.N."/>
        </authorList>
    </citation>
    <scope>NUCLEOTIDE SEQUENCE [LARGE SCALE GENOMIC DNA]</scope>
    <source>
        <strain evidence="2">ATCC 29096 / DSM 1053 / JCM 10044 / NBRC 100330 / Delta H</strain>
    </source>
</reference>
<gene>
    <name evidence="1" type="ordered locus">MTH_1650</name>
</gene>
<dbReference type="InParanoid" id="O27687"/>
<evidence type="ECO:0000313" key="2">
    <source>
        <dbReference type="Proteomes" id="UP000005223"/>
    </source>
</evidence>
<dbReference type="EnsemblBacteria" id="AAB86123">
    <property type="protein sequence ID" value="AAB86123"/>
    <property type="gene ID" value="MTH_1650"/>
</dbReference>
<dbReference type="AlphaFoldDB" id="O27687"/>
<sequence>MIFMFHAGACLIIIVLYRRHIRATTMKPIIVVVNILSSRGTFEVKEINKPKKLNPTVTKTLIKSFSGDFLILI</sequence>
<dbReference type="HOGENOM" id="CLU_2695853_0_0_2"/>
<protein>
    <submittedName>
        <fullName evidence="1">Uncharacterized protein</fullName>
    </submittedName>
</protein>
<proteinExistence type="predicted"/>
<name>O27687_METTH</name>
<organism evidence="1 2">
    <name type="scientific">Methanothermobacter thermautotrophicus (strain ATCC 29096 / DSM 1053 / JCM 10044 / NBRC 100330 / Delta H)</name>
    <name type="common">Methanobacterium thermoautotrophicum</name>
    <dbReference type="NCBI Taxonomy" id="187420"/>
    <lineage>
        <taxon>Archaea</taxon>
        <taxon>Methanobacteriati</taxon>
        <taxon>Methanobacteriota</taxon>
        <taxon>Methanomada group</taxon>
        <taxon>Methanobacteria</taxon>
        <taxon>Methanobacteriales</taxon>
        <taxon>Methanobacteriaceae</taxon>
        <taxon>Methanothermobacter</taxon>
    </lineage>
</organism>
<dbReference type="PIR" id="F69087">
    <property type="entry name" value="F69087"/>
</dbReference>
<dbReference type="EMBL" id="AE000666">
    <property type="protein sequence ID" value="AAB86123.1"/>
    <property type="molecule type" value="Genomic_DNA"/>
</dbReference>
<dbReference type="Proteomes" id="UP000005223">
    <property type="component" value="Chromosome"/>
</dbReference>
<keyword evidence="2" id="KW-1185">Reference proteome</keyword>
<evidence type="ECO:0000313" key="1">
    <source>
        <dbReference type="EMBL" id="AAB86123.1"/>
    </source>
</evidence>
<accession>O27687</accession>
<dbReference type="PaxDb" id="187420-MTH_1650"/>
<dbReference type="KEGG" id="mth:MTH_1650"/>